<evidence type="ECO:0000256" key="1">
    <source>
        <dbReference type="SAM" id="Phobius"/>
    </source>
</evidence>
<keyword evidence="1" id="KW-0472">Membrane</keyword>
<organism evidence="2">
    <name type="scientific">Rhizophora mucronata</name>
    <name type="common">Asiatic mangrove</name>
    <dbReference type="NCBI Taxonomy" id="61149"/>
    <lineage>
        <taxon>Eukaryota</taxon>
        <taxon>Viridiplantae</taxon>
        <taxon>Streptophyta</taxon>
        <taxon>Embryophyta</taxon>
        <taxon>Tracheophyta</taxon>
        <taxon>Spermatophyta</taxon>
        <taxon>Magnoliopsida</taxon>
        <taxon>eudicotyledons</taxon>
        <taxon>Gunneridae</taxon>
        <taxon>Pentapetalae</taxon>
        <taxon>rosids</taxon>
        <taxon>fabids</taxon>
        <taxon>Malpighiales</taxon>
        <taxon>Rhizophoraceae</taxon>
        <taxon>Rhizophora</taxon>
    </lineage>
</organism>
<protein>
    <submittedName>
        <fullName evidence="2">Uncharacterized protein</fullName>
    </submittedName>
</protein>
<reference evidence="2" key="1">
    <citation type="submission" date="2018-02" db="EMBL/GenBank/DDBJ databases">
        <title>Rhizophora mucronata_Transcriptome.</title>
        <authorList>
            <person name="Meera S.P."/>
            <person name="Sreeshan A."/>
            <person name="Augustine A."/>
        </authorList>
    </citation>
    <scope>NUCLEOTIDE SEQUENCE</scope>
    <source>
        <tissue evidence="2">Leaf</tissue>
    </source>
</reference>
<evidence type="ECO:0000313" key="2">
    <source>
        <dbReference type="EMBL" id="MBX48751.1"/>
    </source>
</evidence>
<dbReference type="EMBL" id="GGEC01068267">
    <property type="protein sequence ID" value="MBX48751.1"/>
    <property type="molecule type" value="Transcribed_RNA"/>
</dbReference>
<keyword evidence="1" id="KW-0812">Transmembrane</keyword>
<keyword evidence="1" id="KW-1133">Transmembrane helix</keyword>
<name>A0A2P2P2A6_RHIMU</name>
<dbReference type="AlphaFoldDB" id="A0A2P2P2A6"/>
<accession>A0A2P2P2A6</accession>
<sequence>MTLHMRKRILYMILAFSLLTSIVVIELLVQLFAP</sequence>
<feature type="transmembrane region" description="Helical" evidence="1">
    <location>
        <begin position="9"/>
        <end position="33"/>
    </location>
</feature>
<proteinExistence type="predicted"/>